<protein>
    <submittedName>
        <fullName evidence="1">Uncharacterized protein</fullName>
    </submittedName>
</protein>
<gene>
    <name evidence="1" type="ORF">ESB13_05050</name>
</gene>
<dbReference type="OrthoDB" id="9811599at2"/>
<reference evidence="1 2" key="1">
    <citation type="submission" date="2019-01" db="EMBL/GenBank/DDBJ databases">
        <title>Filimonas sp. strain TTM-71.</title>
        <authorList>
            <person name="Chen W.-M."/>
        </authorList>
    </citation>
    <scope>NUCLEOTIDE SEQUENCE [LARGE SCALE GENOMIC DNA]</scope>
    <source>
        <strain evidence="1 2">TTM-71</strain>
    </source>
</reference>
<evidence type="ECO:0000313" key="1">
    <source>
        <dbReference type="EMBL" id="RXK86181.1"/>
    </source>
</evidence>
<sequence>MSSVPHSFHIPVLGLGYTMDTPIKVARYGISSVISIVDDQLIEKMRGYYALHHGKAYTPITEDEHDFRAKRTTSYLNLVQELVQEQMATLKTLPFGEQNDLAKYFELLPEDAALKLAYQQMLQLPGGEQKQQQQEMLRNSLVAGSIDVNIMVKVDKMNTDADGNMLPSEYSDALASLRGFAQSDLNAGVVLSAGYNPRLYNYIDQFPDFFPDENGNFRKKIILKVSDYRSALVQGKILAKKGIWVSEFRIESGLNCGGHAFATDGLLLGPILEEFKTKRTALATELGDLCNNALAAKELPVFTAVPELRITVQGGIGTANEQAFLLEYYDVNATGWGSPFLLVPEATSVDASTLQQLATASKDDYFMSDASPLGVPFHNFRISSSEDQRKERIQKARPGSPCYKKFLVTDTEFTSAPICTGSRQYQNLKLKQLNKDEMSAEEYQAAMDNIVVKDCLCEGLGASALLKNEIPLSHNLGAVTICPGPNLAYFSGVFSLAEMVGHIYGRINLLNSLPRPHMFINELHLYIDYFKKKLDATTVLNPKQEKYLQTFKSNLLEGIQYYKDKVSLLKKESSQYLATMKEDLEKASCVLKNLSLTAPQPVPVPVAAR</sequence>
<dbReference type="EMBL" id="SDHZ01000001">
    <property type="protein sequence ID" value="RXK86181.1"/>
    <property type="molecule type" value="Genomic_DNA"/>
</dbReference>
<dbReference type="Proteomes" id="UP000290545">
    <property type="component" value="Unassembled WGS sequence"/>
</dbReference>
<dbReference type="AlphaFoldDB" id="A0A4Q1D9Y8"/>
<keyword evidence="2" id="KW-1185">Reference proteome</keyword>
<accession>A0A4Q1D9Y8</accession>
<proteinExistence type="predicted"/>
<organism evidence="1 2">
    <name type="scientific">Filimonas effusa</name>
    <dbReference type="NCBI Taxonomy" id="2508721"/>
    <lineage>
        <taxon>Bacteria</taxon>
        <taxon>Pseudomonadati</taxon>
        <taxon>Bacteroidota</taxon>
        <taxon>Chitinophagia</taxon>
        <taxon>Chitinophagales</taxon>
        <taxon>Chitinophagaceae</taxon>
        <taxon>Filimonas</taxon>
    </lineage>
</organism>
<comment type="caution">
    <text evidence="1">The sequence shown here is derived from an EMBL/GenBank/DDBJ whole genome shotgun (WGS) entry which is preliminary data.</text>
</comment>
<evidence type="ECO:0000313" key="2">
    <source>
        <dbReference type="Proteomes" id="UP000290545"/>
    </source>
</evidence>
<name>A0A4Q1D9Y8_9BACT</name>
<dbReference type="RefSeq" id="WP_129001931.1">
    <property type="nucleotide sequence ID" value="NZ_SDHZ01000001.1"/>
</dbReference>